<evidence type="ECO:0000313" key="3">
    <source>
        <dbReference type="Proteomes" id="UP001500016"/>
    </source>
</evidence>
<evidence type="ECO:0008006" key="4">
    <source>
        <dbReference type="Google" id="ProtNLM"/>
    </source>
</evidence>
<keyword evidence="1" id="KW-0732">Signal</keyword>
<feature type="signal peptide" evidence="1">
    <location>
        <begin position="1"/>
        <end position="22"/>
    </location>
</feature>
<dbReference type="Proteomes" id="UP001500016">
    <property type="component" value="Unassembled WGS sequence"/>
</dbReference>
<dbReference type="RefSeq" id="WP_344535897.1">
    <property type="nucleotide sequence ID" value="NZ_BAAAPE010000032.1"/>
</dbReference>
<name>A0ABN2X4V1_9ACTN</name>
<comment type="caution">
    <text evidence="2">The sequence shown here is derived from an EMBL/GenBank/DDBJ whole genome shotgun (WGS) entry which is preliminary data.</text>
</comment>
<protein>
    <recommendedName>
        <fullName evidence="4">DUF3558 domain-containing protein</fullName>
    </recommendedName>
</protein>
<feature type="chain" id="PRO_5045272518" description="DUF3558 domain-containing protein" evidence="1">
    <location>
        <begin position="23"/>
        <end position="200"/>
    </location>
</feature>
<evidence type="ECO:0000256" key="1">
    <source>
        <dbReference type="SAM" id="SignalP"/>
    </source>
</evidence>
<evidence type="ECO:0000313" key="2">
    <source>
        <dbReference type="EMBL" id="GAA2105320.1"/>
    </source>
</evidence>
<proteinExistence type="predicted"/>
<accession>A0ABN2X4V1</accession>
<dbReference type="PROSITE" id="PS51257">
    <property type="entry name" value="PROKAR_LIPOPROTEIN"/>
    <property type="match status" value="1"/>
</dbReference>
<keyword evidence="3" id="KW-1185">Reference proteome</keyword>
<dbReference type="EMBL" id="BAAAPE010000032">
    <property type="protein sequence ID" value="GAA2105320.1"/>
    <property type="molecule type" value="Genomic_DNA"/>
</dbReference>
<gene>
    <name evidence="2" type="ORF">GCM10009801_81620</name>
</gene>
<organism evidence="2 3">
    <name type="scientific">Streptomyces albiaxialis</name>
    <dbReference type="NCBI Taxonomy" id="329523"/>
    <lineage>
        <taxon>Bacteria</taxon>
        <taxon>Bacillati</taxon>
        <taxon>Actinomycetota</taxon>
        <taxon>Actinomycetes</taxon>
        <taxon>Kitasatosporales</taxon>
        <taxon>Streptomycetaceae</taxon>
        <taxon>Streptomyces</taxon>
    </lineage>
</organism>
<sequence>MSRISRSGGVVFCAIIASLSMALGGCSSEEPETPKRGYPVPSEFCGLNVSRGALLEIFKGGKRIKKENGAPWGDKSGLDSQGCRYDIDGLPSVDLDGNWVSRDYPVRTPDPKAALKKYYPSAKPRRHNGRYDSATWLHGFVVTLKCRSHDENYRYDWFQLRLNVDHLLHKDDAARTHKEFEKLATGVAVEAEKRLACEGK</sequence>
<reference evidence="2 3" key="1">
    <citation type="journal article" date="2019" name="Int. J. Syst. Evol. Microbiol.">
        <title>The Global Catalogue of Microorganisms (GCM) 10K type strain sequencing project: providing services to taxonomists for standard genome sequencing and annotation.</title>
        <authorList>
            <consortium name="The Broad Institute Genomics Platform"/>
            <consortium name="The Broad Institute Genome Sequencing Center for Infectious Disease"/>
            <person name="Wu L."/>
            <person name="Ma J."/>
        </authorList>
    </citation>
    <scope>NUCLEOTIDE SEQUENCE [LARGE SCALE GENOMIC DNA]</scope>
    <source>
        <strain evidence="2 3">JCM 15478</strain>
    </source>
</reference>